<dbReference type="Proteomes" id="UP000186026">
    <property type="component" value="Unassembled WGS sequence"/>
</dbReference>
<proteinExistence type="predicted"/>
<keyword evidence="8" id="KW-1185">Reference proteome</keyword>
<dbReference type="STRING" id="529505.SAMN05421761_104208"/>
<organism evidence="7 8">
    <name type="scientific">Belliella pelovolcani</name>
    <dbReference type="NCBI Taxonomy" id="529505"/>
    <lineage>
        <taxon>Bacteria</taxon>
        <taxon>Pseudomonadati</taxon>
        <taxon>Bacteroidota</taxon>
        <taxon>Cytophagia</taxon>
        <taxon>Cytophagales</taxon>
        <taxon>Cyclobacteriaceae</taxon>
        <taxon>Belliella</taxon>
    </lineage>
</organism>
<dbReference type="Pfam" id="PF07715">
    <property type="entry name" value="Plug"/>
    <property type="match status" value="1"/>
</dbReference>
<keyword evidence="3" id="KW-0998">Cell outer membrane</keyword>
<evidence type="ECO:0000313" key="8">
    <source>
        <dbReference type="Proteomes" id="UP000186026"/>
    </source>
</evidence>
<feature type="domain" description="TonB-dependent receptor plug" evidence="5">
    <location>
        <begin position="128"/>
        <end position="215"/>
    </location>
</feature>
<dbReference type="SUPFAM" id="SSF56935">
    <property type="entry name" value="Porins"/>
    <property type="match status" value="1"/>
</dbReference>
<evidence type="ECO:0000259" key="6">
    <source>
        <dbReference type="Pfam" id="PF14905"/>
    </source>
</evidence>
<dbReference type="PANTHER" id="PTHR40980">
    <property type="entry name" value="PLUG DOMAIN-CONTAINING PROTEIN"/>
    <property type="match status" value="1"/>
</dbReference>
<comment type="subcellular location">
    <subcellularLocation>
        <location evidence="1">Cell outer membrane</location>
    </subcellularLocation>
</comment>
<name>A0A1N7LXX2_9BACT</name>
<dbReference type="Pfam" id="PF14905">
    <property type="entry name" value="OMP_b-brl_3"/>
    <property type="match status" value="1"/>
</dbReference>
<dbReference type="InterPro" id="IPR012910">
    <property type="entry name" value="Plug_dom"/>
</dbReference>
<dbReference type="Pfam" id="PF13620">
    <property type="entry name" value="CarboxypepD_reg"/>
    <property type="match status" value="1"/>
</dbReference>
<dbReference type="PANTHER" id="PTHR40980:SF4">
    <property type="entry name" value="TONB-DEPENDENT RECEPTOR-LIKE BETA-BARREL DOMAIN-CONTAINING PROTEIN"/>
    <property type="match status" value="1"/>
</dbReference>
<dbReference type="InterPro" id="IPR037066">
    <property type="entry name" value="Plug_dom_sf"/>
</dbReference>
<dbReference type="GO" id="GO:0009279">
    <property type="term" value="C:cell outer membrane"/>
    <property type="evidence" value="ECO:0007669"/>
    <property type="project" value="UniProtKB-SubCell"/>
</dbReference>
<keyword evidence="2" id="KW-0472">Membrane</keyword>
<dbReference type="InterPro" id="IPR008969">
    <property type="entry name" value="CarboxyPept-like_regulatory"/>
</dbReference>
<evidence type="ECO:0000256" key="3">
    <source>
        <dbReference type="ARBA" id="ARBA00023237"/>
    </source>
</evidence>
<dbReference type="Gene3D" id="2.170.130.10">
    <property type="entry name" value="TonB-dependent receptor, plug domain"/>
    <property type="match status" value="1"/>
</dbReference>
<keyword evidence="7" id="KW-0675">Receptor</keyword>
<sequence>MKYIFSILLFPLLSFNAFAQTNVKGKIIDSLDDPIPFVLVSFLDKTGEELVSSTVADEVGFFQITLDPDTYQMVVSFMGFRELLVPDIKVVGQVLDLGQFKLEESVQELSEYQVEGKSFAIQQAIGKQIFSSSDFEAAVGGNVTDILRNLPSISINGEGELTLRGSTGFLLLLNGKPVQGDAISILGQLPANMIENIEITSSPSSKFDADGKAGVINILTKKGTIDGLSLVMNGFAGAPSLDLHDNQNQPRRYNADFTLNYIKNKWDIAIGADFNRNDIAGFRNGTIEVQRGDTLTRSNSSGERSYRRNSFSYRGLVSYNWNEMHKTSASINAGAKRELRTADLLYNQSRRTVTNPVAFENFPYFNENGRERNSDFLIIQMDHSWKISKNSKIDASILYEKTALGGPTTNINRNPENPLDVYDLQKMEEFNPLEGFRANIDFENKIADNLNFMAGYQFRRLNHTGVFDFFERDFESGIDMILPEFSSDILLERDIHAFYSQINGQRSSKLDYSFGLRLEKTDRNFSDNSSSTNFNLSLLNLFPNLNINYALGDYAFNFGYSRRIDRTITSMMNPFFARRHAEVLEVGDPELLPEFTDAVEIGAKRFYDKGSLFLTSYYRRTTNSINRINAVFNDSILLRVYTNAGVSNVLGLETGTEYEFTDWAKIYFGANIFYFNIKGELMGEPRSNSSLNSSFDINTTIGLTKGFDLIFNLNYLSRTVTFQGEESSFFSPNLSLKKSLPRAKLDLALHWRNIGLGMINSNRQIISGSGTGFFTSTEYISERDIVAFSVSYRLNQLNKLLRFSKSEFGDKEY</sequence>
<dbReference type="InterPro" id="IPR041700">
    <property type="entry name" value="OMP_b-brl_3"/>
</dbReference>
<reference evidence="8" key="1">
    <citation type="submission" date="2017-01" db="EMBL/GenBank/DDBJ databases">
        <authorList>
            <person name="Varghese N."/>
            <person name="Submissions S."/>
        </authorList>
    </citation>
    <scope>NUCLEOTIDE SEQUENCE [LARGE SCALE GENOMIC DNA]</scope>
    <source>
        <strain evidence="8">DSM 46698</strain>
    </source>
</reference>
<keyword evidence="4" id="KW-0732">Signal</keyword>
<evidence type="ECO:0000256" key="1">
    <source>
        <dbReference type="ARBA" id="ARBA00004442"/>
    </source>
</evidence>
<dbReference type="EMBL" id="FTOP01000004">
    <property type="protein sequence ID" value="SIS78676.1"/>
    <property type="molecule type" value="Genomic_DNA"/>
</dbReference>
<feature type="chain" id="PRO_5012839936" evidence="4">
    <location>
        <begin position="20"/>
        <end position="813"/>
    </location>
</feature>
<dbReference type="RefSeq" id="WP_076499914.1">
    <property type="nucleotide sequence ID" value="NZ_FTOP01000004.1"/>
</dbReference>
<accession>A0A1N7LXX2</accession>
<feature type="domain" description="Outer membrane protein beta-barrel" evidence="6">
    <location>
        <begin position="389"/>
        <end position="792"/>
    </location>
</feature>
<evidence type="ECO:0000313" key="7">
    <source>
        <dbReference type="EMBL" id="SIS78676.1"/>
    </source>
</evidence>
<dbReference type="AlphaFoldDB" id="A0A1N7LXX2"/>
<dbReference type="Gene3D" id="2.40.170.20">
    <property type="entry name" value="TonB-dependent receptor, beta-barrel domain"/>
    <property type="match status" value="1"/>
</dbReference>
<evidence type="ECO:0000259" key="5">
    <source>
        <dbReference type="Pfam" id="PF07715"/>
    </source>
</evidence>
<protein>
    <submittedName>
        <fullName evidence="7">Outer membrane receptor proteins, mostly Fe transport</fullName>
    </submittedName>
</protein>
<evidence type="ECO:0000256" key="2">
    <source>
        <dbReference type="ARBA" id="ARBA00023136"/>
    </source>
</evidence>
<dbReference type="OrthoDB" id="972646at2"/>
<feature type="signal peptide" evidence="4">
    <location>
        <begin position="1"/>
        <end position="19"/>
    </location>
</feature>
<dbReference type="SUPFAM" id="SSF49464">
    <property type="entry name" value="Carboxypeptidase regulatory domain-like"/>
    <property type="match status" value="1"/>
</dbReference>
<evidence type="ECO:0000256" key="4">
    <source>
        <dbReference type="SAM" id="SignalP"/>
    </source>
</evidence>
<dbReference type="InterPro" id="IPR036942">
    <property type="entry name" value="Beta-barrel_TonB_sf"/>
</dbReference>
<gene>
    <name evidence="7" type="ORF">SAMN05421761_104208</name>
</gene>